<name>A0AAF3F932_9BILA</name>
<reference evidence="2" key="1">
    <citation type="submission" date="2024-02" db="UniProtKB">
        <authorList>
            <consortium name="WormBaseParasite"/>
        </authorList>
    </citation>
    <scope>IDENTIFICATION</scope>
</reference>
<sequence>MQRLRGLFEYFGLTTKSEDLPPVQNGQLSGENTREELLDGQNGVDVEVLSLEENADDEELPDGNLDNPLARDEKFVFAIYDEEIPRFDSVILLEENAENYEEEEVFEGEVSIDDDFVQIDDAVRQEDLGFGFSISYSDDELSNQEAQ</sequence>
<protein>
    <submittedName>
        <fullName evidence="2">Uncharacterized protein</fullName>
    </submittedName>
</protein>
<dbReference type="WBParaSite" id="MBELARI_LOCUS2457">
    <property type="protein sequence ID" value="MBELARI_LOCUS2457"/>
    <property type="gene ID" value="MBELARI_LOCUS2457"/>
</dbReference>
<accession>A0AAF3F932</accession>
<proteinExistence type="predicted"/>
<evidence type="ECO:0000313" key="1">
    <source>
        <dbReference type="Proteomes" id="UP000887575"/>
    </source>
</evidence>
<dbReference type="Proteomes" id="UP000887575">
    <property type="component" value="Unassembled WGS sequence"/>
</dbReference>
<organism evidence="1 2">
    <name type="scientific">Mesorhabditis belari</name>
    <dbReference type="NCBI Taxonomy" id="2138241"/>
    <lineage>
        <taxon>Eukaryota</taxon>
        <taxon>Metazoa</taxon>
        <taxon>Ecdysozoa</taxon>
        <taxon>Nematoda</taxon>
        <taxon>Chromadorea</taxon>
        <taxon>Rhabditida</taxon>
        <taxon>Rhabditina</taxon>
        <taxon>Rhabditomorpha</taxon>
        <taxon>Rhabditoidea</taxon>
        <taxon>Rhabditidae</taxon>
        <taxon>Mesorhabditinae</taxon>
        <taxon>Mesorhabditis</taxon>
    </lineage>
</organism>
<evidence type="ECO:0000313" key="2">
    <source>
        <dbReference type="WBParaSite" id="MBELARI_LOCUS2457"/>
    </source>
</evidence>
<keyword evidence="1" id="KW-1185">Reference proteome</keyword>
<dbReference type="AlphaFoldDB" id="A0AAF3F932"/>